<name>A0A915KKP7_ROMCU</name>
<proteinExistence type="predicted"/>
<evidence type="ECO:0000313" key="3">
    <source>
        <dbReference type="WBParaSite" id="nRc.2.0.1.t38405-RA"/>
    </source>
</evidence>
<protein>
    <submittedName>
        <fullName evidence="3">Uncharacterized protein</fullName>
    </submittedName>
</protein>
<dbReference type="AlphaFoldDB" id="A0A915KKP7"/>
<keyword evidence="2" id="KW-1185">Reference proteome</keyword>
<organism evidence="2 3">
    <name type="scientific">Romanomermis culicivorax</name>
    <name type="common">Nematode worm</name>
    <dbReference type="NCBI Taxonomy" id="13658"/>
    <lineage>
        <taxon>Eukaryota</taxon>
        <taxon>Metazoa</taxon>
        <taxon>Ecdysozoa</taxon>
        <taxon>Nematoda</taxon>
        <taxon>Enoplea</taxon>
        <taxon>Dorylaimia</taxon>
        <taxon>Mermithida</taxon>
        <taxon>Mermithoidea</taxon>
        <taxon>Mermithidae</taxon>
        <taxon>Romanomermis</taxon>
    </lineage>
</organism>
<accession>A0A915KKP7</accession>
<sequence>MNTLLATLFVPTTSKFSSRIVLYSGATLCKIQTSPSSDEAEQGFSLRNPHFGTCESHNIS</sequence>
<feature type="region of interest" description="Disordered" evidence="1">
    <location>
        <begin position="38"/>
        <end position="60"/>
    </location>
</feature>
<evidence type="ECO:0000313" key="2">
    <source>
        <dbReference type="Proteomes" id="UP000887565"/>
    </source>
</evidence>
<reference evidence="3" key="1">
    <citation type="submission" date="2022-11" db="UniProtKB">
        <authorList>
            <consortium name="WormBaseParasite"/>
        </authorList>
    </citation>
    <scope>IDENTIFICATION</scope>
</reference>
<dbReference type="WBParaSite" id="nRc.2.0.1.t38405-RA">
    <property type="protein sequence ID" value="nRc.2.0.1.t38405-RA"/>
    <property type="gene ID" value="nRc.2.0.1.g38405"/>
</dbReference>
<evidence type="ECO:0000256" key="1">
    <source>
        <dbReference type="SAM" id="MobiDB-lite"/>
    </source>
</evidence>
<dbReference type="Proteomes" id="UP000887565">
    <property type="component" value="Unplaced"/>
</dbReference>